<dbReference type="Pfam" id="PF00172">
    <property type="entry name" value="Zn_clus"/>
    <property type="match status" value="1"/>
</dbReference>
<evidence type="ECO:0000256" key="1">
    <source>
        <dbReference type="ARBA" id="ARBA00004123"/>
    </source>
</evidence>
<dbReference type="PANTHER" id="PTHR47338:SF10">
    <property type="entry name" value="TRANSCRIPTION FACTOR DOMAIN-CONTAINING PROTEIN-RELATED"/>
    <property type="match status" value="1"/>
</dbReference>
<feature type="domain" description="Zn(2)-C6 fungal-type" evidence="8">
    <location>
        <begin position="26"/>
        <end position="56"/>
    </location>
</feature>
<name>A0ABR0KCX8_9EURO</name>
<dbReference type="InterPro" id="IPR001138">
    <property type="entry name" value="Zn2Cys6_DnaBD"/>
</dbReference>
<evidence type="ECO:0000256" key="7">
    <source>
        <dbReference type="SAM" id="MobiDB-lite"/>
    </source>
</evidence>
<dbReference type="EMBL" id="JAVRRG010000041">
    <property type="protein sequence ID" value="KAK5093616.1"/>
    <property type="molecule type" value="Genomic_DNA"/>
</dbReference>
<keyword evidence="2" id="KW-0479">Metal-binding</keyword>
<evidence type="ECO:0000313" key="10">
    <source>
        <dbReference type="Proteomes" id="UP001345013"/>
    </source>
</evidence>
<dbReference type="PROSITE" id="PS50048">
    <property type="entry name" value="ZN2_CY6_FUNGAL_2"/>
    <property type="match status" value="1"/>
</dbReference>
<proteinExistence type="predicted"/>
<feature type="region of interest" description="Disordered" evidence="7">
    <location>
        <begin position="55"/>
        <end position="174"/>
    </location>
</feature>
<dbReference type="PANTHER" id="PTHR47338">
    <property type="entry name" value="ZN(II)2CYS6 TRANSCRIPTION FACTOR (EUROFUNG)-RELATED"/>
    <property type="match status" value="1"/>
</dbReference>
<feature type="compositionally biased region" description="Basic and acidic residues" evidence="7">
    <location>
        <begin position="158"/>
        <end position="174"/>
    </location>
</feature>
<dbReference type="Pfam" id="PF04082">
    <property type="entry name" value="Fungal_trans"/>
    <property type="match status" value="1"/>
</dbReference>
<dbReference type="SUPFAM" id="SSF57701">
    <property type="entry name" value="Zn2/Cys6 DNA-binding domain"/>
    <property type="match status" value="1"/>
</dbReference>
<keyword evidence="10" id="KW-1185">Reference proteome</keyword>
<evidence type="ECO:0000256" key="4">
    <source>
        <dbReference type="ARBA" id="ARBA00023125"/>
    </source>
</evidence>
<evidence type="ECO:0000256" key="5">
    <source>
        <dbReference type="ARBA" id="ARBA00023163"/>
    </source>
</evidence>
<feature type="compositionally biased region" description="Polar residues" evidence="7">
    <location>
        <begin position="135"/>
        <end position="151"/>
    </location>
</feature>
<dbReference type="PROSITE" id="PS00463">
    <property type="entry name" value="ZN2_CY6_FUNGAL_1"/>
    <property type="match status" value="1"/>
</dbReference>
<protein>
    <recommendedName>
        <fullName evidence="8">Zn(2)-C6 fungal-type domain-containing protein</fullName>
    </recommendedName>
</protein>
<evidence type="ECO:0000256" key="3">
    <source>
        <dbReference type="ARBA" id="ARBA00023015"/>
    </source>
</evidence>
<keyword evidence="6" id="KW-0539">Nucleus</keyword>
<evidence type="ECO:0000256" key="2">
    <source>
        <dbReference type="ARBA" id="ARBA00022723"/>
    </source>
</evidence>
<dbReference type="Proteomes" id="UP001345013">
    <property type="component" value="Unassembled WGS sequence"/>
</dbReference>
<keyword evidence="5" id="KW-0804">Transcription</keyword>
<dbReference type="CDD" id="cd00067">
    <property type="entry name" value="GAL4"/>
    <property type="match status" value="1"/>
</dbReference>
<organism evidence="9 10">
    <name type="scientific">Lithohypha guttulata</name>
    <dbReference type="NCBI Taxonomy" id="1690604"/>
    <lineage>
        <taxon>Eukaryota</taxon>
        <taxon>Fungi</taxon>
        <taxon>Dikarya</taxon>
        <taxon>Ascomycota</taxon>
        <taxon>Pezizomycotina</taxon>
        <taxon>Eurotiomycetes</taxon>
        <taxon>Chaetothyriomycetidae</taxon>
        <taxon>Chaetothyriales</taxon>
        <taxon>Trichomeriaceae</taxon>
        <taxon>Lithohypha</taxon>
    </lineage>
</organism>
<accession>A0ABR0KCX8</accession>
<dbReference type="SMART" id="SM00906">
    <property type="entry name" value="Fungal_trans"/>
    <property type="match status" value="1"/>
</dbReference>
<evidence type="ECO:0000313" key="9">
    <source>
        <dbReference type="EMBL" id="KAK5093616.1"/>
    </source>
</evidence>
<dbReference type="Gene3D" id="4.10.240.10">
    <property type="entry name" value="Zn(2)-C6 fungal-type DNA-binding domain"/>
    <property type="match status" value="1"/>
</dbReference>
<dbReference type="InterPro" id="IPR007219">
    <property type="entry name" value="XnlR_reg_dom"/>
</dbReference>
<dbReference type="InterPro" id="IPR050815">
    <property type="entry name" value="TF_fung"/>
</dbReference>
<dbReference type="InterPro" id="IPR036864">
    <property type="entry name" value="Zn2-C6_fun-type_DNA-bd_sf"/>
</dbReference>
<sequence>MAPQIASGNDLIHNDLSEESGQSSFACTHCRKQKVKCDRLLPSCANCNKSSRPCSYPLTVQKPGPKAGTTRRPRLQSSPNATDHSRALTENGAKRRKTDDGTSPSSLPKSATGPASYHSGHQNGQAEPEKRHSSKTVSTASVSPRVTTKQDNPLLRIVHPDHDPADNNITLDHRSHNDSGAFLRRFDMACARLGCSSDQGWNLIHSYFKYMTSHSLFHRPTFEQKLSSMTSPQELQAFLSALFSYALRFKPNIASVKDTSTSAKAMLDASCRLQHECMEACLDDQPPLHLLQSLYLVTFQKLIHGVRGKTWRMLGDCIRLGYELRLHLIDAQAIESVSDVDHTAQVENWLVSEERRRIWWALWEMDVFSSTIRRLPSAIDERLNYTFLPVPDENWFSGCETGSCFLAADATQRWRDIAESGNRSPQTWFILVNSYMFDAHKLGAFPEVWAKRIGFDTAAQRSDDTGEKLVPRMRDFLDNCLRCAQKSLPRELNWDEKFLSFNTSIRLDGPSAQAFDSARYCIHVMCQLARLMLCMWEVHHTTLSTMHLSTEQKPRLEAEAADAHGTQHRQDEVKNEHLFWHRYVDAANLTAEVVRNSSPQHYQFINPLIANALWYAAATLVVAKLFGPPGLDCRLAQSNFDLLVATLNKFELFWQIPSVLKYKLRNLEETLNALKQKPTSPSQLQDPGAVLALGASRDGKSEEVDILPQYEQQLSQHASDDLYTGFFGEDWAQQDLFGFGNIPTFGFGQSDLFQAMPIDANFENNTLMQNDGINFNDLFMYPYQ</sequence>
<dbReference type="SMART" id="SM00066">
    <property type="entry name" value="GAL4"/>
    <property type="match status" value="1"/>
</dbReference>
<keyword evidence="4" id="KW-0238">DNA-binding</keyword>
<reference evidence="9 10" key="1">
    <citation type="submission" date="2023-08" db="EMBL/GenBank/DDBJ databases">
        <title>Black Yeasts Isolated from many extreme environments.</title>
        <authorList>
            <person name="Coleine C."/>
            <person name="Stajich J.E."/>
            <person name="Selbmann L."/>
        </authorList>
    </citation>
    <scope>NUCLEOTIDE SEQUENCE [LARGE SCALE GENOMIC DNA]</scope>
    <source>
        <strain evidence="9 10">CCFEE 5885</strain>
    </source>
</reference>
<comment type="caution">
    <text evidence="9">The sequence shown here is derived from an EMBL/GenBank/DDBJ whole genome shotgun (WGS) entry which is preliminary data.</text>
</comment>
<keyword evidence="3" id="KW-0805">Transcription regulation</keyword>
<evidence type="ECO:0000256" key="6">
    <source>
        <dbReference type="ARBA" id="ARBA00023242"/>
    </source>
</evidence>
<gene>
    <name evidence="9" type="ORF">LTR24_004170</name>
</gene>
<dbReference type="CDD" id="cd12148">
    <property type="entry name" value="fungal_TF_MHR"/>
    <property type="match status" value="1"/>
</dbReference>
<evidence type="ECO:0000259" key="8">
    <source>
        <dbReference type="PROSITE" id="PS50048"/>
    </source>
</evidence>
<comment type="subcellular location">
    <subcellularLocation>
        <location evidence="1">Nucleus</location>
    </subcellularLocation>
</comment>